<evidence type="ECO:0000256" key="9">
    <source>
        <dbReference type="RuleBase" id="RU361128"/>
    </source>
</evidence>
<dbReference type="GO" id="GO:0005524">
    <property type="term" value="F:ATP binding"/>
    <property type="evidence" value="ECO:0007669"/>
    <property type="project" value="UniProtKB-KW"/>
</dbReference>
<organism evidence="13">
    <name type="scientific">Micromonas pusilla</name>
    <name type="common">Picoplanktonic green alga</name>
    <name type="synonym">Chromulina pusilla</name>
    <dbReference type="NCBI Taxonomy" id="38833"/>
    <lineage>
        <taxon>Eukaryota</taxon>
        <taxon>Viridiplantae</taxon>
        <taxon>Chlorophyta</taxon>
        <taxon>Mamiellophyceae</taxon>
        <taxon>Mamiellales</taxon>
        <taxon>Mamiellaceae</taxon>
        <taxon>Micromonas</taxon>
    </lineage>
</organism>
<feature type="domain" description="DAGKc" evidence="12">
    <location>
        <begin position="164"/>
        <end position="299"/>
    </location>
</feature>
<evidence type="ECO:0000256" key="5">
    <source>
        <dbReference type="ARBA" id="ARBA00022771"/>
    </source>
</evidence>
<dbReference type="GO" id="GO:0007200">
    <property type="term" value="P:phospholipase C-activating G protein-coupled receptor signaling pathway"/>
    <property type="evidence" value="ECO:0007669"/>
    <property type="project" value="InterPro"/>
</dbReference>
<accession>A0A7S0IAD5</accession>
<dbReference type="AlphaFoldDB" id="A0A7S0IAD5"/>
<keyword evidence="4 9" id="KW-0547">Nucleotide-binding</keyword>
<comment type="subcellular location">
    <subcellularLocation>
        <location evidence="1">Membrane</location>
    </subcellularLocation>
</comment>
<dbReference type="GO" id="GO:0004143">
    <property type="term" value="F:ATP-dependent diacylglycerol kinase activity"/>
    <property type="evidence" value="ECO:0007669"/>
    <property type="project" value="UniProtKB-EC"/>
</dbReference>
<keyword evidence="3 9" id="KW-0808">Transferase</keyword>
<keyword evidence="5" id="KW-0862">Zinc</keyword>
<evidence type="ECO:0000256" key="4">
    <source>
        <dbReference type="ARBA" id="ARBA00022741"/>
    </source>
</evidence>
<evidence type="ECO:0000256" key="8">
    <source>
        <dbReference type="ARBA" id="ARBA00023136"/>
    </source>
</evidence>
<dbReference type="Gene3D" id="2.60.200.40">
    <property type="match status" value="1"/>
</dbReference>
<keyword evidence="7 9" id="KW-0067">ATP-binding</keyword>
<dbReference type="SMART" id="SM00045">
    <property type="entry name" value="DAGKa"/>
    <property type="match status" value="1"/>
</dbReference>
<dbReference type="PANTHER" id="PTHR11255">
    <property type="entry name" value="DIACYLGLYCEROL KINASE"/>
    <property type="match status" value="1"/>
</dbReference>
<dbReference type="Pfam" id="PF00609">
    <property type="entry name" value="DAGK_acc"/>
    <property type="match status" value="1"/>
</dbReference>
<evidence type="ECO:0000259" key="12">
    <source>
        <dbReference type="PROSITE" id="PS50146"/>
    </source>
</evidence>
<feature type="region of interest" description="Disordered" evidence="10">
    <location>
        <begin position="319"/>
        <end position="347"/>
    </location>
</feature>
<evidence type="ECO:0000313" key="13">
    <source>
        <dbReference type="EMBL" id="CAD8515687.1"/>
    </source>
</evidence>
<name>A0A7S0IAD5_MICPS</name>
<keyword evidence="8 11" id="KW-0472">Membrane</keyword>
<feature type="transmembrane region" description="Helical" evidence="11">
    <location>
        <begin position="72"/>
        <end position="91"/>
    </location>
</feature>
<dbReference type="SUPFAM" id="SSF111331">
    <property type="entry name" value="NAD kinase/diacylglycerol kinase-like"/>
    <property type="match status" value="1"/>
</dbReference>
<dbReference type="GO" id="GO:0008270">
    <property type="term" value="F:zinc ion binding"/>
    <property type="evidence" value="ECO:0007669"/>
    <property type="project" value="UniProtKB-KW"/>
</dbReference>
<evidence type="ECO:0000256" key="3">
    <source>
        <dbReference type="ARBA" id="ARBA00022679"/>
    </source>
</evidence>
<dbReference type="PANTHER" id="PTHR11255:SF54">
    <property type="entry name" value="DIACYLGLYCEROL KINASE THETA"/>
    <property type="match status" value="1"/>
</dbReference>
<evidence type="ECO:0000256" key="1">
    <source>
        <dbReference type="ARBA" id="ARBA00004370"/>
    </source>
</evidence>
<gene>
    <name evidence="13" type="ORF">MCOM1403_LOCUS3112</name>
</gene>
<protein>
    <recommendedName>
        <fullName evidence="9">Diacylglycerol kinase</fullName>
        <shortName evidence="9">DAG kinase</shortName>
        <ecNumber evidence="9">2.7.1.107</ecNumber>
    </recommendedName>
</protein>
<feature type="compositionally biased region" description="Gly residues" evidence="10">
    <location>
        <begin position="328"/>
        <end position="338"/>
    </location>
</feature>
<comment type="similarity">
    <text evidence="2 9">Belongs to the eukaryotic diacylglycerol kinase family.</text>
</comment>
<dbReference type="PROSITE" id="PS50146">
    <property type="entry name" value="DAGK"/>
    <property type="match status" value="1"/>
</dbReference>
<proteinExistence type="inferred from homology"/>
<evidence type="ECO:0000256" key="7">
    <source>
        <dbReference type="ARBA" id="ARBA00022840"/>
    </source>
</evidence>
<reference evidence="13" key="1">
    <citation type="submission" date="2021-01" db="EMBL/GenBank/DDBJ databases">
        <authorList>
            <person name="Corre E."/>
            <person name="Pelletier E."/>
            <person name="Niang G."/>
            <person name="Scheremetjew M."/>
            <person name="Finn R."/>
            <person name="Kale V."/>
            <person name="Holt S."/>
            <person name="Cochrane G."/>
            <person name="Meng A."/>
            <person name="Brown T."/>
            <person name="Cohen L."/>
        </authorList>
    </citation>
    <scope>NUCLEOTIDE SEQUENCE</scope>
    <source>
        <strain evidence="13">CCMP1723</strain>
    </source>
</reference>
<keyword evidence="5" id="KW-0863">Zinc-finger</keyword>
<dbReference type="EMBL" id="HBEQ01003988">
    <property type="protein sequence ID" value="CAD8515687.1"/>
    <property type="molecule type" value="Transcribed_RNA"/>
</dbReference>
<evidence type="ECO:0000256" key="2">
    <source>
        <dbReference type="ARBA" id="ARBA00009280"/>
    </source>
</evidence>
<dbReference type="SMART" id="SM00046">
    <property type="entry name" value="DAGKc"/>
    <property type="match status" value="1"/>
</dbReference>
<dbReference type="InterPro" id="IPR001206">
    <property type="entry name" value="Diacylglycerol_kinase_cat_dom"/>
</dbReference>
<evidence type="ECO:0000256" key="10">
    <source>
        <dbReference type="SAM" id="MobiDB-lite"/>
    </source>
</evidence>
<feature type="region of interest" description="Disordered" evidence="10">
    <location>
        <begin position="600"/>
        <end position="624"/>
    </location>
</feature>
<comment type="catalytic activity">
    <reaction evidence="9">
        <text>a 1,2-diacyl-sn-glycerol + ATP = a 1,2-diacyl-sn-glycero-3-phosphate + ADP + H(+)</text>
        <dbReference type="Rhea" id="RHEA:10272"/>
        <dbReference type="ChEBI" id="CHEBI:15378"/>
        <dbReference type="ChEBI" id="CHEBI:17815"/>
        <dbReference type="ChEBI" id="CHEBI:30616"/>
        <dbReference type="ChEBI" id="CHEBI:58608"/>
        <dbReference type="ChEBI" id="CHEBI:456216"/>
        <dbReference type="EC" id="2.7.1.107"/>
    </reaction>
</comment>
<dbReference type="InterPro" id="IPR017438">
    <property type="entry name" value="ATP-NAD_kinase_N"/>
</dbReference>
<keyword evidence="6 9" id="KW-0418">Kinase</keyword>
<evidence type="ECO:0000256" key="6">
    <source>
        <dbReference type="ARBA" id="ARBA00022777"/>
    </source>
</evidence>
<keyword evidence="5" id="KW-0479">Metal-binding</keyword>
<dbReference type="Gene3D" id="3.40.50.10330">
    <property type="entry name" value="Probable inorganic polyphosphate/atp-NAD kinase, domain 1"/>
    <property type="match status" value="1"/>
</dbReference>
<sequence>MGDVQQGASVGAGATRVSSDNWLLNLTALTEGLQGVNLTDGVDIQGWVVNITAVIEDIPLSQYLPHYTAREWIQFVVTLVCVLLGTQWIITRYQKWRRAQRGWYYALRESKHARLILPPECVTEAPLRSPLIRGTKKVMRKILRKKRNGEYTGITSIDPSLLPEDSIPLLVFVNSRSGGQLGGYLFNQLGKNLNPLQVVDLYKTDPKVALRQFCDLPRVRVLVCGGDGTVAWILQALEALEEIDPKPPVGILPLGTGNDLARVLGWGGGFANDLISELLMQIQEAHPAVLDRWEVNITPQDPGAPPPSPKRKAKEVVEFDHGRKGRRGGGTAGGGGNRGDYSPRPTHDYAAMNSNGPGGRPMGKSKTLIFQNYLGIGVDAQAALRFHRTRNVRPQLFFSAFTNKLLYGIFGARDFVEHSCAGMHQHVHLIADGVRRELPPETEGIILLNINSFAGGVRMWESSEGYGASSMQDGMVDVVVVYGALHLGQLNWGVDKPVRICQARHVKVIVERGYPMHVDGEPWEQAACTLDIGLRNKALMLRRTADARGMSIVKMADTLEWAQRDGVISNEQREVIMAEAYRRAESDRIAAGAHGRSGSFGNLVSRHRRGRSSGSIGANDDDYY</sequence>
<dbReference type="InterPro" id="IPR016064">
    <property type="entry name" value="NAD/diacylglycerol_kinase_sf"/>
</dbReference>
<dbReference type="InterPro" id="IPR037607">
    <property type="entry name" value="DGK"/>
</dbReference>
<keyword evidence="11" id="KW-1133">Transmembrane helix</keyword>
<keyword evidence="11" id="KW-0812">Transmembrane</keyword>
<dbReference type="EC" id="2.7.1.107" evidence="9"/>
<evidence type="ECO:0000256" key="11">
    <source>
        <dbReference type="SAM" id="Phobius"/>
    </source>
</evidence>
<dbReference type="InterPro" id="IPR000756">
    <property type="entry name" value="Diacylglycerol_kin_accessory"/>
</dbReference>
<dbReference type="Pfam" id="PF00781">
    <property type="entry name" value="DAGK_cat"/>
    <property type="match status" value="1"/>
</dbReference>
<dbReference type="GO" id="GO:0016020">
    <property type="term" value="C:membrane"/>
    <property type="evidence" value="ECO:0007669"/>
    <property type="project" value="UniProtKB-SubCell"/>
</dbReference>